<dbReference type="EMBL" id="AOIL01000017">
    <property type="protein sequence ID" value="ELY94541.1"/>
    <property type="molecule type" value="Genomic_DNA"/>
</dbReference>
<evidence type="ECO:0000313" key="1">
    <source>
        <dbReference type="EMBL" id="ELY94541.1"/>
    </source>
</evidence>
<dbReference type="AlphaFoldDB" id="M0A859"/>
<dbReference type="Proteomes" id="UP000011648">
    <property type="component" value="Unassembled WGS sequence"/>
</dbReference>
<name>M0A859_9EURY</name>
<gene>
    <name evidence="1" type="ORF">C484_06192</name>
</gene>
<accession>M0A859</accession>
<protein>
    <submittedName>
        <fullName evidence="1">Uncharacterized protein</fullName>
    </submittedName>
</protein>
<comment type="caution">
    <text evidence="1">The sequence shown here is derived from an EMBL/GenBank/DDBJ whole genome shotgun (WGS) entry which is preliminary data.</text>
</comment>
<dbReference type="RefSeq" id="WP_006825065.1">
    <property type="nucleotide sequence ID" value="NZ_AOIL01000017.1"/>
</dbReference>
<reference evidence="1 2" key="1">
    <citation type="journal article" date="2014" name="PLoS Genet.">
        <title>Phylogenetically driven sequencing of extremely halophilic archaea reveals strategies for static and dynamic osmo-response.</title>
        <authorList>
            <person name="Becker E.A."/>
            <person name="Seitzer P.M."/>
            <person name="Tritt A."/>
            <person name="Larsen D."/>
            <person name="Krusor M."/>
            <person name="Yao A.I."/>
            <person name="Wu D."/>
            <person name="Madern D."/>
            <person name="Eisen J.A."/>
            <person name="Darling A.E."/>
            <person name="Facciotti M.T."/>
        </authorList>
    </citation>
    <scope>NUCLEOTIDE SEQUENCE [LARGE SCALE GENOMIC DNA]</scope>
    <source>
        <strain evidence="1 2">DSM 12281</strain>
    </source>
</reference>
<sequence>MPFSICVHESYTTKTLIADLEETYELVVQEYEDTLERYANAYEADSLDETAEGYSRIRNADFVAFRVTSSIDCLVRRLGRS</sequence>
<organism evidence="1 2">
    <name type="scientific">Natrialba taiwanensis DSM 12281</name>
    <dbReference type="NCBI Taxonomy" id="1230458"/>
    <lineage>
        <taxon>Archaea</taxon>
        <taxon>Methanobacteriati</taxon>
        <taxon>Methanobacteriota</taxon>
        <taxon>Stenosarchaea group</taxon>
        <taxon>Halobacteria</taxon>
        <taxon>Halobacteriales</taxon>
        <taxon>Natrialbaceae</taxon>
        <taxon>Natrialba</taxon>
    </lineage>
</organism>
<evidence type="ECO:0000313" key="2">
    <source>
        <dbReference type="Proteomes" id="UP000011648"/>
    </source>
</evidence>
<proteinExistence type="predicted"/>
<dbReference type="PATRIC" id="fig|1230458.4.peg.1252"/>
<keyword evidence="2" id="KW-1185">Reference proteome</keyword>